<comment type="caution">
    <text evidence="2">The sequence shown here is derived from an EMBL/GenBank/DDBJ whole genome shotgun (WGS) entry which is preliminary data.</text>
</comment>
<evidence type="ECO:0000256" key="1">
    <source>
        <dbReference type="SAM" id="MobiDB-lite"/>
    </source>
</evidence>
<organism evidence="2 3">
    <name type="scientific">Streptomyces echinatus</name>
    <dbReference type="NCBI Taxonomy" id="67293"/>
    <lineage>
        <taxon>Bacteria</taxon>
        <taxon>Bacillati</taxon>
        <taxon>Actinomycetota</taxon>
        <taxon>Actinomycetes</taxon>
        <taxon>Kitasatosporales</taxon>
        <taxon>Streptomycetaceae</taxon>
        <taxon>Streptomyces</taxon>
    </lineage>
</organism>
<accession>A0A7W9PZV1</accession>
<dbReference type="RefSeq" id="WP_184972027.1">
    <property type="nucleotide sequence ID" value="NZ_BAAAWF010000021.1"/>
</dbReference>
<feature type="region of interest" description="Disordered" evidence="1">
    <location>
        <begin position="95"/>
        <end position="136"/>
    </location>
</feature>
<evidence type="ECO:0000313" key="2">
    <source>
        <dbReference type="EMBL" id="MBB5931010.1"/>
    </source>
</evidence>
<dbReference type="Proteomes" id="UP000585836">
    <property type="component" value="Unassembled WGS sequence"/>
</dbReference>
<sequence>MKRTICTTAHPVTNLRMKAIGVELQRRAARTSAVRAGQVTAYRIGDTVTVRAPDGTAVPAGLPAGSTVGSDAFGTAYAGALSGWTASSGELTFTLPASPGTAPAATADPGPAATAPAPDTTIPAGVTEQVPYTPDS</sequence>
<feature type="compositionally biased region" description="Low complexity" evidence="1">
    <location>
        <begin position="96"/>
        <end position="125"/>
    </location>
</feature>
<reference evidence="2 3" key="1">
    <citation type="submission" date="2020-08" db="EMBL/GenBank/DDBJ databases">
        <title>Genomic Encyclopedia of Type Strains, Phase III (KMG-III): the genomes of soil and plant-associated and newly described type strains.</title>
        <authorList>
            <person name="Whitman W."/>
        </authorList>
    </citation>
    <scope>NUCLEOTIDE SEQUENCE [LARGE SCALE GENOMIC DNA]</scope>
    <source>
        <strain evidence="2 3">CECT 3313</strain>
    </source>
</reference>
<keyword evidence="3" id="KW-1185">Reference proteome</keyword>
<gene>
    <name evidence="2" type="ORF">FHS34_006517</name>
</gene>
<dbReference type="EMBL" id="JACHJK010000014">
    <property type="protein sequence ID" value="MBB5931010.1"/>
    <property type="molecule type" value="Genomic_DNA"/>
</dbReference>
<proteinExistence type="predicted"/>
<protein>
    <submittedName>
        <fullName evidence="2">Uncharacterized protein</fullName>
    </submittedName>
</protein>
<evidence type="ECO:0000313" key="3">
    <source>
        <dbReference type="Proteomes" id="UP000585836"/>
    </source>
</evidence>
<name>A0A7W9PZV1_9ACTN</name>
<dbReference type="AlphaFoldDB" id="A0A7W9PZV1"/>